<evidence type="ECO:0000313" key="2">
    <source>
        <dbReference type="EMBL" id="KAL0568066.1"/>
    </source>
</evidence>
<evidence type="ECO:0000313" key="3">
    <source>
        <dbReference type="Proteomes" id="UP001465976"/>
    </source>
</evidence>
<organism evidence="2 3">
    <name type="scientific">Marasmius crinis-equi</name>
    <dbReference type="NCBI Taxonomy" id="585013"/>
    <lineage>
        <taxon>Eukaryota</taxon>
        <taxon>Fungi</taxon>
        <taxon>Dikarya</taxon>
        <taxon>Basidiomycota</taxon>
        <taxon>Agaricomycotina</taxon>
        <taxon>Agaricomycetes</taxon>
        <taxon>Agaricomycetidae</taxon>
        <taxon>Agaricales</taxon>
        <taxon>Marasmiineae</taxon>
        <taxon>Marasmiaceae</taxon>
        <taxon>Marasmius</taxon>
    </lineage>
</organism>
<accession>A0ABR3EZ31</accession>
<gene>
    <name evidence="2" type="ORF">V5O48_013927</name>
</gene>
<comment type="caution">
    <text evidence="2">The sequence shown here is derived from an EMBL/GenBank/DDBJ whole genome shotgun (WGS) entry which is preliminary data.</text>
</comment>
<proteinExistence type="predicted"/>
<dbReference type="EMBL" id="JBAHYK010001424">
    <property type="protein sequence ID" value="KAL0568066.1"/>
    <property type="molecule type" value="Genomic_DNA"/>
</dbReference>
<protein>
    <submittedName>
        <fullName evidence="2">Uncharacterized protein</fullName>
    </submittedName>
</protein>
<feature type="region of interest" description="Disordered" evidence="1">
    <location>
        <begin position="1"/>
        <end position="24"/>
    </location>
</feature>
<reference evidence="2 3" key="1">
    <citation type="submission" date="2024-02" db="EMBL/GenBank/DDBJ databases">
        <title>A draft genome for the cacao thread blight pathogen Marasmius crinis-equi.</title>
        <authorList>
            <person name="Cohen S.P."/>
            <person name="Baruah I.K."/>
            <person name="Amoako-Attah I."/>
            <person name="Bukari Y."/>
            <person name="Meinhardt L.W."/>
            <person name="Bailey B.A."/>
        </authorList>
    </citation>
    <scope>NUCLEOTIDE SEQUENCE [LARGE SCALE GENOMIC DNA]</scope>
    <source>
        <strain evidence="2 3">GH-76</strain>
    </source>
</reference>
<evidence type="ECO:0000256" key="1">
    <source>
        <dbReference type="SAM" id="MobiDB-lite"/>
    </source>
</evidence>
<feature type="compositionally biased region" description="Polar residues" evidence="1">
    <location>
        <begin position="9"/>
        <end position="23"/>
    </location>
</feature>
<feature type="compositionally biased region" description="Low complexity" evidence="1">
    <location>
        <begin position="113"/>
        <end position="133"/>
    </location>
</feature>
<keyword evidence="3" id="KW-1185">Reference proteome</keyword>
<sequence>MSGYDTPARSRSSSPTKPKNTQGRIEKALAKRRDAVLFAEDHLVEQEKERREASNHLRGVKAMYKDAVERKNHAKANVRVSNEELAQRLADMQEITDKVRGLLAADALDEFTDSASSTSGSTQSSPSSRAATTQPPRRGSPSQWSSGSGFRGVPAGKTSTRPGDADSSAVVEGEEDQLGDELGDLSIQGPEIPQISVEAGSRFPAYVVYYGKNGQHGLFTGWKSTQRKSGASSLLEEHGHVVKGFTDPALASDFYREFSQSDAANVLSYQPCDNERFVVIKGVKPGVYDTRKSLIIDGIQYRGAVVRRFVGGRGDALAKFNEWKKQGHVKVTHPARDLKDF</sequence>
<feature type="region of interest" description="Disordered" evidence="1">
    <location>
        <begin position="113"/>
        <end position="187"/>
    </location>
</feature>
<dbReference type="Proteomes" id="UP001465976">
    <property type="component" value="Unassembled WGS sequence"/>
</dbReference>
<name>A0ABR3EZ31_9AGAR</name>
<feature type="compositionally biased region" description="Acidic residues" evidence="1">
    <location>
        <begin position="172"/>
        <end position="183"/>
    </location>
</feature>